<feature type="region of interest" description="Disordered" evidence="1">
    <location>
        <begin position="1341"/>
        <end position="1374"/>
    </location>
</feature>
<feature type="region of interest" description="Disordered" evidence="1">
    <location>
        <begin position="1413"/>
        <end position="1448"/>
    </location>
</feature>
<feature type="compositionally biased region" description="Gly residues" evidence="1">
    <location>
        <begin position="1551"/>
        <end position="1562"/>
    </location>
</feature>
<feature type="compositionally biased region" description="Basic residues" evidence="1">
    <location>
        <begin position="1303"/>
        <end position="1313"/>
    </location>
</feature>
<proteinExistence type="predicted"/>
<dbReference type="EMBL" id="VSSQ01000333">
    <property type="protein sequence ID" value="MPL91562.1"/>
    <property type="molecule type" value="Genomic_DNA"/>
</dbReference>
<feature type="region of interest" description="Disordered" evidence="1">
    <location>
        <begin position="1464"/>
        <end position="1485"/>
    </location>
</feature>
<accession>A0A644VLN7</accession>
<name>A0A644VLN7_9ZZZZ</name>
<feature type="region of interest" description="Disordered" evidence="1">
    <location>
        <begin position="446"/>
        <end position="469"/>
    </location>
</feature>
<evidence type="ECO:0000313" key="2">
    <source>
        <dbReference type="EMBL" id="MPL91562.1"/>
    </source>
</evidence>
<protein>
    <submittedName>
        <fullName evidence="2">Uncharacterized protein</fullName>
    </submittedName>
</protein>
<dbReference type="AntiFam" id="ANF00234">
    <property type="entry name" value="Shadow ORF (opposite dnaE1)"/>
</dbReference>
<feature type="region of interest" description="Disordered" evidence="1">
    <location>
        <begin position="273"/>
        <end position="352"/>
    </location>
</feature>
<organism evidence="2">
    <name type="scientific">bioreactor metagenome</name>
    <dbReference type="NCBI Taxonomy" id="1076179"/>
    <lineage>
        <taxon>unclassified sequences</taxon>
        <taxon>metagenomes</taxon>
        <taxon>ecological metagenomes</taxon>
    </lineage>
</organism>
<feature type="region of interest" description="Disordered" evidence="1">
    <location>
        <begin position="606"/>
        <end position="655"/>
    </location>
</feature>
<sequence length="1597" mass="167588">MVHRGRQLGRGDEGDAIGGLVEEAGGGKLFLEAGLIGARGGPHGGARGGALGRVGLHQRHGVIPDPRKGLAEIGVLRQHPGVRHHHVDDLARDLRAVEDDMGIGQLGDFRHHRVPGDHRGHVRGLEGADHVRIGGVDDLDVLLGHAGAFEPAHQQVFRDREFDEVDALALDVGQAVLALQDHRVIAVREVADHHRGGVDAARGRDREPVHVGQRHRVIGAGGVLVHRLDIVVELGDLDCQAVFVGPFLHDAMVGGIAPGHPAGIDRPGDLEVGLRGGEGGRDGEGGQGCERAEKGGAAGRHGSFLSRSNCIHEGTNGPSFRQSLGWTRSPGFLSRRAPNGDVSPAGGSSRTRRISAGTLAANSGPMTPSRVVGVKAFAPGAAARRGRSVRCPSARRYFRRAGKNAAAPAWAGRDSPGRSVEVAAWEQPFRLLARVAGARRHAAGAGGVVRLGPGQPDHGVERMAKRGQPRRQVLDRLGDQVHDAALALEPAAHPQQPPADHRAAEAGIDGAPDHHIRGAGLVLEGEEDHPRGGAGALSGDDEAAHRDPLRRRGGKLDRGAQPRDPGPQQLHRMGAQRQAQRDVILDHLLAQMHRRQLDRGLGPALAIERVGKERQRRRRPDRPHRPERIAPRQPHAGEGVGLGQTLERGGAGAGAQPQAFGVGIAVAAGGDDPLGLFRAKAADLPEAEPQRQPAVAAPLEAVVPARVVDADRPHLDPVLAQVAHDLGGGVKPHRLAVQQRAGEDRRVVAFQPGRDIGQHREGGGMAFGETVIGKALDLRETGLGHLARIAVRLHPADEAGVMGADRAHAAERGERAAQLVGLLGGIAGADHRDLHRLLLKQRHAKGLCRDRGQRRAEGLGRLEPLTAADIGFDHAALDRAGADDRHLDHQIVEGGGLHPRQEVHLRSAFDLEHPHGIGARQHPVGGAVLLRHGGKGKRGAAAGLGEQREGLAQAAEHAEAEHVDLQDAERVDVVLVPFDHRAPLHRRVLDRAQGVEPVAGDDEAADMLAQVARKADDLGDQRDGAGQAPVVGVQPELAQPGGVGPGVRAAPDLARERRGDIGREPHHLADLADRGAGAEMDDGGAQPRPLAAIAGIDPLDHLLAPLMLEIDVDVGRLAAVARDEAFEHHADHLGADIGDAERPADDRIRRRAAALTQDRAGAGEGDDVVDGEEIGRIAELADQSEFLAGKGVIALGDARGAAPGQTLVGQPFEPGLRRLAVLDLVGVLIAELAQIEGAARRDLQRAADRGGVAAEQPCHVGRALQPALGIRQGAGADRVDGDALAQAGEHIGERPARGAVHQHVTHGHHRRRGGERQRRAGIEPGLIGAVIARRGAGEDLPRKAALHPGQGGKCGARVGGRQRDQHEPRAAGKQIIKPERALALRCAPPAEGQKLRQPAPAGAVDWQGEPFDRAVGQHEPRPGDQPRQGDGGRGRAGRGGRQLLPRGGIDLARRAHRRLRLLAQHLQRGPGPHHARDRVAVGDRDRAEPELGRAHHQFLGVGGAGEEGEVRGDAKLGIGRGVGEGGGRGGAAPGACRRLPRGICGKEKARGQGGGGVGGRGFGARRRVGRSGGGRPGRGRGGHANSPCTHQPGSCGV</sequence>
<feature type="compositionally biased region" description="Gly residues" evidence="1">
    <location>
        <begin position="1349"/>
        <end position="1358"/>
    </location>
</feature>
<feature type="compositionally biased region" description="Polar residues" evidence="1">
    <location>
        <begin position="1586"/>
        <end position="1597"/>
    </location>
</feature>
<reference evidence="2" key="1">
    <citation type="submission" date="2019-08" db="EMBL/GenBank/DDBJ databases">
        <authorList>
            <person name="Kucharzyk K."/>
            <person name="Murdoch R.W."/>
            <person name="Higgins S."/>
            <person name="Loffler F."/>
        </authorList>
    </citation>
    <scope>NUCLEOTIDE SEQUENCE</scope>
</reference>
<feature type="region of interest" description="Disordered" evidence="1">
    <location>
        <begin position="1291"/>
        <end position="1321"/>
    </location>
</feature>
<feature type="compositionally biased region" description="Basic and acidic residues" evidence="1">
    <location>
        <begin position="1361"/>
        <end position="1374"/>
    </location>
</feature>
<feature type="compositionally biased region" description="Polar residues" evidence="1">
    <location>
        <begin position="316"/>
        <end position="326"/>
    </location>
</feature>
<feature type="compositionally biased region" description="Basic and acidic residues" evidence="1">
    <location>
        <begin position="278"/>
        <end position="294"/>
    </location>
</feature>
<feature type="region of interest" description="Disordered" evidence="1">
    <location>
        <begin position="492"/>
        <end position="578"/>
    </location>
</feature>
<comment type="caution">
    <text evidence="2">The sequence shown here is derived from an EMBL/GenBank/DDBJ whole genome shotgun (WGS) entry which is preliminary data.</text>
</comment>
<gene>
    <name evidence="2" type="ORF">SDC9_37637</name>
</gene>
<feature type="compositionally biased region" description="Basic and acidic residues" evidence="1">
    <location>
        <begin position="1413"/>
        <end position="1424"/>
    </location>
</feature>
<evidence type="ECO:0000256" key="1">
    <source>
        <dbReference type="SAM" id="MobiDB-lite"/>
    </source>
</evidence>
<feature type="region of interest" description="Disordered" evidence="1">
    <location>
        <begin position="1547"/>
        <end position="1597"/>
    </location>
</feature>